<name>A0A0N4XDF8_NIPBR</name>
<feature type="compositionally biased region" description="Pro residues" evidence="1">
    <location>
        <begin position="141"/>
        <end position="153"/>
    </location>
</feature>
<feature type="compositionally biased region" description="Basic and acidic residues" evidence="1">
    <location>
        <begin position="529"/>
        <end position="539"/>
    </location>
</feature>
<feature type="compositionally biased region" description="Low complexity" evidence="1">
    <location>
        <begin position="78"/>
        <end position="89"/>
    </location>
</feature>
<protein>
    <submittedName>
        <fullName evidence="5">C2H2-type domain-containing protein</fullName>
    </submittedName>
</protein>
<feature type="region of interest" description="Disordered" evidence="1">
    <location>
        <begin position="526"/>
        <end position="550"/>
    </location>
</feature>
<feature type="domain" description="C2H2-type" evidence="2">
    <location>
        <begin position="430"/>
        <end position="453"/>
    </location>
</feature>
<feature type="region of interest" description="Disordered" evidence="1">
    <location>
        <begin position="25"/>
        <end position="120"/>
    </location>
</feature>
<evidence type="ECO:0000313" key="3">
    <source>
        <dbReference type="EMBL" id="VDL63286.1"/>
    </source>
</evidence>
<dbReference type="Proteomes" id="UP000271162">
    <property type="component" value="Unassembled WGS sequence"/>
</dbReference>
<dbReference type="EMBL" id="UYSL01000257">
    <property type="protein sequence ID" value="VDL63286.1"/>
    <property type="molecule type" value="Genomic_DNA"/>
</dbReference>
<dbReference type="WBParaSite" id="NBR_0000055201-mRNA-1">
    <property type="protein sequence ID" value="NBR_0000055201-mRNA-1"/>
    <property type="gene ID" value="NBR_0000055201"/>
</dbReference>
<evidence type="ECO:0000259" key="2">
    <source>
        <dbReference type="SMART" id="SM00355"/>
    </source>
</evidence>
<organism evidence="5">
    <name type="scientific">Nippostrongylus brasiliensis</name>
    <name type="common">Rat hookworm</name>
    <dbReference type="NCBI Taxonomy" id="27835"/>
    <lineage>
        <taxon>Eukaryota</taxon>
        <taxon>Metazoa</taxon>
        <taxon>Ecdysozoa</taxon>
        <taxon>Nematoda</taxon>
        <taxon>Chromadorea</taxon>
        <taxon>Rhabditida</taxon>
        <taxon>Rhabditina</taxon>
        <taxon>Rhabditomorpha</taxon>
        <taxon>Strongyloidea</taxon>
        <taxon>Heligmosomidae</taxon>
        <taxon>Nippostrongylus</taxon>
    </lineage>
</organism>
<feature type="region of interest" description="Disordered" evidence="1">
    <location>
        <begin position="133"/>
        <end position="153"/>
    </location>
</feature>
<evidence type="ECO:0000256" key="1">
    <source>
        <dbReference type="SAM" id="MobiDB-lite"/>
    </source>
</evidence>
<feature type="compositionally biased region" description="Polar residues" evidence="1">
    <location>
        <begin position="540"/>
        <end position="550"/>
    </location>
</feature>
<feature type="domain" description="C2H2-type" evidence="2">
    <location>
        <begin position="159"/>
        <end position="184"/>
    </location>
</feature>
<feature type="compositionally biased region" description="Polar residues" evidence="1">
    <location>
        <begin position="97"/>
        <end position="108"/>
    </location>
</feature>
<gene>
    <name evidence="3" type="ORF">NBR_LOCUS553</name>
</gene>
<feature type="domain" description="C2H2-type" evidence="2">
    <location>
        <begin position="190"/>
        <end position="215"/>
    </location>
</feature>
<accession>A0A0N4XDF8</accession>
<dbReference type="SMART" id="SM00355">
    <property type="entry name" value="ZnF_C2H2"/>
    <property type="match status" value="4"/>
</dbReference>
<evidence type="ECO:0000313" key="4">
    <source>
        <dbReference type="Proteomes" id="UP000271162"/>
    </source>
</evidence>
<reference evidence="3 4" key="2">
    <citation type="submission" date="2018-11" db="EMBL/GenBank/DDBJ databases">
        <authorList>
            <consortium name="Pathogen Informatics"/>
        </authorList>
    </citation>
    <scope>NUCLEOTIDE SEQUENCE [LARGE SCALE GENOMIC DNA]</scope>
</reference>
<feature type="compositionally biased region" description="Low complexity" evidence="1">
    <location>
        <begin position="45"/>
        <end position="56"/>
    </location>
</feature>
<dbReference type="OMA" id="HKYFPDT"/>
<evidence type="ECO:0000313" key="5">
    <source>
        <dbReference type="WBParaSite" id="NBR_0000055201-mRNA-1"/>
    </source>
</evidence>
<proteinExistence type="predicted"/>
<feature type="domain" description="C2H2-type" evidence="2">
    <location>
        <begin position="290"/>
        <end position="314"/>
    </location>
</feature>
<dbReference type="STRING" id="27835.A0A0N4XDF8"/>
<sequence>LSQGICDISFVTSPFEFFTELRDSVSPLRTSRHETTSSPPPPSLITPSTSQSSCSTAPPPQPQQQPATLSTHNGGEHSASSSSEPLPSAFHPVDDGQTASSRCASNEGVSPPPTSMDHFNSVLSTLFGKGEPARDVRVITGPPPKATSPAPEIPGPGQIKCRLCGITVSCKKIANLTAHALKIHTPVPLWKCPKKECEFDHADFTRVRSHIRTSHPELQGEIPRDNRNSITVPEAQRYLAHCYPSIDWAHQYANIFPTLKKEPTVQSADHRDSAYDWHTVIDETNLNMPVQCSACKLMVALNKHSIEDHVKTMHSALLPEDEVDEMLYGFRQLNPSVLLSVPTSLNSLADPTAANHQTAVDSTSSVDIKQIKPSSAPINDEAPILPDPFQTIFLELLNNQHPLPIKPSPIRKNQSSLSVERFGSRVECAWQCPHCETTAAFHSKLKLHVQNAHKSDAEPMDMYSAELENKWLELFRQCFPQFAQQCFVEEWKFRSKQQQHLHSISSDEWNPRGSDGGEQLRRSILIEPEEPRKDVEDKTATTTLTASNGV</sequence>
<dbReference type="AlphaFoldDB" id="A0A0N4XDF8"/>
<reference evidence="5" key="1">
    <citation type="submission" date="2017-02" db="UniProtKB">
        <authorList>
            <consortium name="WormBaseParasite"/>
        </authorList>
    </citation>
    <scope>IDENTIFICATION</scope>
</reference>
<dbReference type="InterPro" id="IPR013087">
    <property type="entry name" value="Znf_C2H2_type"/>
</dbReference>
<keyword evidence="4" id="KW-1185">Reference proteome</keyword>